<proteinExistence type="predicted"/>
<keyword evidence="1" id="KW-0812">Transmembrane</keyword>
<evidence type="ECO:0008006" key="4">
    <source>
        <dbReference type="Google" id="ProtNLM"/>
    </source>
</evidence>
<keyword evidence="1" id="KW-0472">Membrane</keyword>
<dbReference type="RefSeq" id="WP_326927231.1">
    <property type="nucleotide sequence ID" value="NZ_CP123443.1"/>
</dbReference>
<protein>
    <recommendedName>
        <fullName evidence="4">DUF1640 domain-containing protein</fullName>
    </recommendedName>
</protein>
<evidence type="ECO:0000256" key="1">
    <source>
        <dbReference type="SAM" id="Phobius"/>
    </source>
</evidence>
<evidence type="ECO:0000313" key="3">
    <source>
        <dbReference type="Proteomes" id="UP001228690"/>
    </source>
</evidence>
<dbReference type="EMBL" id="CP123443">
    <property type="protein sequence ID" value="WGK69043.1"/>
    <property type="molecule type" value="Genomic_DNA"/>
</dbReference>
<keyword evidence="1" id="KW-1133">Transmembrane helix</keyword>
<sequence>MALAEQDILAVEEIIERRLQKGGDLFAKIIPASYRDDRELFERVVRIEEELRHQRELIYQNQELMKLFMQQMDKRFESMQHNMDKRFEQVDKRFESMQRNMDRRFRTVQWFLGLGFTVLAVLMSLYNFIS</sequence>
<evidence type="ECO:0000313" key="2">
    <source>
        <dbReference type="EMBL" id="WGK69043.1"/>
    </source>
</evidence>
<dbReference type="Proteomes" id="UP001228690">
    <property type="component" value="Chromosome"/>
</dbReference>
<organism evidence="2 3">
    <name type="scientific">Candidatus Haliotispira prima</name>
    <dbReference type="NCBI Taxonomy" id="3034016"/>
    <lineage>
        <taxon>Bacteria</taxon>
        <taxon>Pseudomonadati</taxon>
        <taxon>Spirochaetota</taxon>
        <taxon>Spirochaetia</taxon>
        <taxon>Spirochaetales</taxon>
        <taxon>Spirochaetaceae</taxon>
        <taxon>Candidatus Haliotispira</taxon>
    </lineage>
</organism>
<dbReference type="Gene3D" id="6.10.250.2540">
    <property type="match status" value="1"/>
</dbReference>
<accession>A0ABY8MIL4</accession>
<keyword evidence="3" id="KW-1185">Reference proteome</keyword>
<feature type="transmembrane region" description="Helical" evidence="1">
    <location>
        <begin position="107"/>
        <end position="129"/>
    </location>
</feature>
<name>A0ABY8MIL4_9SPIO</name>
<gene>
    <name evidence="2" type="ORF">P0082_11255</name>
</gene>
<reference evidence="2 3" key="1">
    <citation type="submission" date="2023-04" db="EMBL/GenBank/DDBJ databases">
        <title>Spirochaete genome identified in red abalone sample constitutes a novel genus.</title>
        <authorList>
            <person name="Sharma S.P."/>
            <person name="Purcell C.M."/>
            <person name="Hyde J.R."/>
            <person name="Severin A.J."/>
        </authorList>
    </citation>
    <scope>NUCLEOTIDE SEQUENCE [LARGE SCALE GENOMIC DNA]</scope>
    <source>
        <strain evidence="2 3">SP-2023</strain>
    </source>
</reference>